<accession>A0AAE4I1Q0</accession>
<comment type="caution">
    <text evidence="1">The sequence shown here is derived from an EMBL/GenBank/DDBJ whole genome shotgun (WGS) entry which is preliminary data.</text>
</comment>
<sequence length="128" mass="15249">MNDYYSVTKKDQKVWKNLNLEEMETTAAINEKTFNVKEWYHHFDGSKYFVLYDNNGTFKVIVSEGSVQKASNQGGIWHSTNQYVSVTRNNWTIWQNFGFNKGNSTKNLYQRTYRVTGWYRHYNGSKYL</sequence>
<evidence type="ECO:0000313" key="1">
    <source>
        <dbReference type="EMBL" id="MDT2737243.1"/>
    </source>
</evidence>
<gene>
    <name evidence="1" type="ORF">P7H00_08885</name>
</gene>
<dbReference type="RefSeq" id="WP_311797092.1">
    <property type="nucleotide sequence ID" value="NZ_JARQAI010000011.1"/>
</dbReference>
<proteinExistence type="predicted"/>
<evidence type="ECO:0000313" key="2">
    <source>
        <dbReference type="Proteomes" id="UP001180842"/>
    </source>
</evidence>
<dbReference type="Proteomes" id="UP001180842">
    <property type="component" value="Unassembled WGS sequence"/>
</dbReference>
<organism evidence="1 2">
    <name type="scientific">Enterococcus pseudoavium</name>
    <dbReference type="NCBI Taxonomy" id="44007"/>
    <lineage>
        <taxon>Bacteria</taxon>
        <taxon>Bacillati</taxon>
        <taxon>Bacillota</taxon>
        <taxon>Bacilli</taxon>
        <taxon>Lactobacillales</taxon>
        <taxon>Enterococcaceae</taxon>
        <taxon>Enterococcus</taxon>
    </lineage>
</organism>
<dbReference type="AlphaFoldDB" id="A0AAE4I1Q0"/>
<name>A0AAE4I1Q0_9ENTE</name>
<reference evidence="1" key="1">
    <citation type="submission" date="2023-03" db="EMBL/GenBank/DDBJ databases">
        <authorList>
            <person name="Shen W."/>
            <person name="Cai J."/>
        </authorList>
    </citation>
    <scope>NUCLEOTIDE SEQUENCE</scope>
    <source>
        <strain evidence="1">P69-2</strain>
    </source>
</reference>
<protein>
    <submittedName>
        <fullName evidence="1">Uncharacterized protein</fullName>
    </submittedName>
</protein>
<dbReference type="EMBL" id="JARQAI010000011">
    <property type="protein sequence ID" value="MDT2737243.1"/>
    <property type="molecule type" value="Genomic_DNA"/>
</dbReference>